<evidence type="ECO:0000313" key="1">
    <source>
        <dbReference type="EMBL" id="RDW15787.1"/>
    </source>
</evidence>
<dbReference type="OrthoDB" id="3233233at2"/>
<name>A0A3D8PJX1_9BACI</name>
<sequence>MALNVDLSKFKVKRGKTEVVDEWMNFLNEHIDQVLLTLKGEKMYVRVASRKCGFTTLSTFP</sequence>
<gene>
    <name evidence="1" type="ORF">CWR48_18830</name>
</gene>
<evidence type="ECO:0000313" key="2">
    <source>
        <dbReference type="Proteomes" id="UP000257143"/>
    </source>
</evidence>
<accession>A0A3D8PJX1</accession>
<reference evidence="2" key="1">
    <citation type="submission" date="2017-11" db="EMBL/GenBank/DDBJ databases">
        <authorList>
            <person name="Zhu W."/>
        </authorList>
    </citation>
    <scope>NUCLEOTIDE SEQUENCE [LARGE SCALE GENOMIC DNA]</scope>
    <source>
        <strain evidence="2">CAU 1183</strain>
    </source>
</reference>
<dbReference type="RefSeq" id="WP_115774841.1">
    <property type="nucleotide sequence ID" value="NZ_PIOC01000032.1"/>
</dbReference>
<keyword evidence="2" id="KW-1185">Reference proteome</keyword>
<protein>
    <submittedName>
        <fullName evidence="1">Uncharacterized protein</fullName>
    </submittedName>
</protein>
<proteinExistence type="predicted"/>
<dbReference type="Pfam" id="PF19673">
    <property type="entry name" value="DUF6176"/>
    <property type="match status" value="1"/>
</dbReference>
<dbReference type="Proteomes" id="UP000257143">
    <property type="component" value="Unassembled WGS sequence"/>
</dbReference>
<comment type="caution">
    <text evidence="1">The sequence shown here is derived from an EMBL/GenBank/DDBJ whole genome shotgun (WGS) entry which is preliminary data.</text>
</comment>
<dbReference type="AlphaFoldDB" id="A0A3D8PJX1"/>
<dbReference type="InterPro" id="IPR046174">
    <property type="entry name" value="DUF6176"/>
</dbReference>
<dbReference type="EMBL" id="PIOC01000032">
    <property type="protein sequence ID" value="RDW15787.1"/>
    <property type="molecule type" value="Genomic_DNA"/>
</dbReference>
<organism evidence="1 2">
    <name type="scientific">Oceanobacillus arenosus</name>
    <dbReference type="NCBI Taxonomy" id="1229153"/>
    <lineage>
        <taxon>Bacteria</taxon>
        <taxon>Bacillati</taxon>
        <taxon>Bacillota</taxon>
        <taxon>Bacilli</taxon>
        <taxon>Bacillales</taxon>
        <taxon>Bacillaceae</taxon>
        <taxon>Oceanobacillus</taxon>
    </lineage>
</organism>